<keyword evidence="4" id="KW-1185">Reference proteome</keyword>
<organism evidence="3 4">
    <name type="scientific">Cohnella xylanilytica</name>
    <dbReference type="NCBI Taxonomy" id="557555"/>
    <lineage>
        <taxon>Bacteria</taxon>
        <taxon>Bacillati</taxon>
        <taxon>Bacillota</taxon>
        <taxon>Bacilli</taxon>
        <taxon>Bacillales</taxon>
        <taxon>Paenibacillaceae</taxon>
        <taxon>Cohnella</taxon>
    </lineage>
</organism>
<dbReference type="PANTHER" id="PTHR40114">
    <property type="entry name" value="SLR0698 PROTEIN"/>
    <property type="match status" value="1"/>
</dbReference>
<dbReference type="PANTHER" id="PTHR40114:SF1">
    <property type="entry name" value="SLR0698 PROTEIN"/>
    <property type="match status" value="1"/>
</dbReference>
<accession>A0A841U312</accession>
<name>A0A841U312_9BACL</name>
<dbReference type="EMBL" id="JACJVR010000112">
    <property type="protein sequence ID" value="MBB6695127.1"/>
    <property type="molecule type" value="Genomic_DNA"/>
</dbReference>
<evidence type="ECO:0000256" key="1">
    <source>
        <dbReference type="PIRSR" id="PIRSR016487-1"/>
    </source>
</evidence>
<dbReference type="InterPro" id="IPR012042">
    <property type="entry name" value="NeuTTM/CthTTM-like"/>
</dbReference>
<dbReference type="Proteomes" id="UP000553776">
    <property type="component" value="Unassembled WGS sequence"/>
</dbReference>
<dbReference type="PROSITE" id="PS51707">
    <property type="entry name" value="CYTH"/>
    <property type="match status" value="1"/>
</dbReference>
<dbReference type="PIRSF" id="PIRSF016487">
    <property type="entry name" value="CYTH_UCP016487"/>
    <property type="match status" value="1"/>
</dbReference>
<gene>
    <name evidence="3" type="ORF">H7B90_27400</name>
</gene>
<feature type="active site" description="Proton acceptor" evidence="1">
    <location>
        <position position="36"/>
    </location>
</feature>
<dbReference type="InterPro" id="IPR023577">
    <property type="entry name" value="CYTH_domain"/>
</dbReference>
<proteinExistence type="predicted"/>
<dbReference type="SUPFAM" id="SSF55154">
    <property type="entry name" value="CYTH-like phosphatases"/>
    <property type="match status" value="1"/>
</dbReference>
<evidence type="ECO:0000313" key="3">
    <source>
        <dbReference type="EMBL" id="MBB6695127.1"/>
    </source>
</evidence>
<dbReference type="Pfam" id="PF01928">
    <property type="entry name" value="CYTH"/>
    <property type="match status" value="1"/>
</dbReference>
<dbReference type="RefSeq" id="WP_185139089.1">
    <property type="nucleotide sequence ID" value="NZ_JACJVR010000112.1"/>
</dbReference>
<comment type="caution">
    <text evidence="3">The sequence shown here is derived from an EMBL/GenBank/DDBJ whole genome shotgun (WGS) entry which is preliminary data.</text>
</comment>
<protein>
    <submittedName>
        <fullName evidence="3">CYTH domain-containing protein</fullName>
    </submittedName>
</protein>
<sequence>MALEIERKFLLSEPLDSVIGSGKLKIRSEQRIEQTYLAMDDTQELRIRRITDLADGGVEYTHTFKRGSGMAREEVEYSISESLYEQVFRAFDAIPLTKNRITAEWEGLVVEIDIYDQLELTVVEVEFGSEEEANSFVPPSWFGRDIGAEKQYGNKTVWKSLQKKRPQEQ</sequence>
<reference evidence="3 4" key="1">
    <citation type="submission" date="2020-08" db="EMBL/GenBank/DDBJ databases">
        <title>Cohnella phylogeny.</title>
        <authorList>
            <person name="Dunlap C."/>
        </authorList>
    </citation>
    <scope>NUCLEOTIDE SEQUENCE [LARGE SCALE GENOMIC DNA]</scope>
    <source>
        <strain evidence="3 4">DSM 25239</strain>
    </source>
</reference>
<dbReference type="Gene3D" id="2.40.320.10">
    <property type="entry name" value="Hypothetical Protein Pfu-838710-001"/>
    <property type="match status" value="1"/>
</dbReference>
<evidence type="ECO:0000313" key="4">
    <source>
        <dbReference type="Proteomes" id="UP000553776"/>
    </source>
</evidence>
<dbReference type="AlphaFoldDB" id="A0A841U312"/>
<feature type="domain" description="CYTH" evidence="2">
    <location>
        <begin position="2"/>
        <end position="164"/>
    </location>
</feature>
<dbReference type="InterPro" id="IPR033469">
    <property type="entry name" value="CYTH-like_dom_sf"/>
</dbReference>
<evidence type="ECO:0000259" key="2">
    <source>
        <dbReference type="PROSITE" id="PS51707"/>
    </source>
</evidence>